<dbReference type="GO" id="GO:0015627">
    <property type="term" value="C:type II protein secretion system complex"/>
    <property type="evidence" value="ECO:0007669"/>
    <property type="project" value="TreeGrafter"/>
</dbReference>
<dbReference type="InterPro" id="IPR019554">
    <property type="entry name" value="Soluble_ligand-bd"/>
</dbReference>
<dbReference type="InterPro" id="IPR051675">
    <property type="entry name" value="Endo/Exo/Phosphatase_dom_1"/>
</dbReference>
<name>A0A4Y8LEY7_9BACL</name>
<dbReference type="Pfam" id="PF12836">
    <property type="entry name" value="HHH_3"/>
    <property type="match status" value="1"/>
</dbReference>
<keyword evidence="4" id="KW-1185">Reference proteome</keyword>
<organism evidence="3 4">
    <name type="scientific">Jeotgalibacillus salarius</name>
    <dbReference type="NCBI Taxonomy" id="546023"/>
    <lineage>
        <taxon>Bacteria</taxon>
        <taxon>Bacillati</taxon>
        <taxon>Bacillota</taxon>
        <taxon>Bacilli</taxon>
        <taxon>Bacillales</taxon>
        <taxon>Caryophanaceae</taxon>
        <taxon>Jeotgalibacillus</taxon>
    </lineage>
</organism>
<dbReference type="PANTHER" id="PTHR21180:SF32">
    <property type="entry name" value="ENDONUCLEASE_EXONUCLEASE_PHOSPHATASE FAMILY DOMAIN-CONTAINING PROTEIN 1"/>
    <property type="match status" value="1"/>
</dbReference>
<keyword evidence="1" id="KW-1133">Transmembrane helix</keyword>
<dbReference type="SUPFAM" id="SSF47781">
    <property type="entry name" value="RuvA domain 2-like"/>
    <property type="match status" value="1"/>
</dbReference>
<dbReference type="InterPro" id="IPR003583">
    <property type="entry name" value="Hlx-hairpin-Hlx_DNA-bd_motif"/>
</dbReference>
<dbReference type="NCBIfam" id="TIGR00426">
    <property type="entry name" value="competence protein ComEA helix-hairpin-helix repeat region"/>
    <property type="match status" value="1"/>
</dbReference>
<keyword evidence="1" id="KW-0472">Membrane</keyword>
<dbReference type="PANTHER" id="PTHR21180">
    <property type="entry name" value="ENDONUCLEASE/EXONUCLEASE/PHOSPHATASE FAMILY DOMAIN-CONTAINING PROTEIN 1"/>
    <property type="match status" value="1"/>
</dbReference>
<keyword evidence="1" id="KW-0812">Transmembrane</keyword>
<evidence type="ECO:0000259" key="2">
    <source>
        <dbReference type="SMART" id="SM00278"/>
    </source>
</evidence>
<dbReference type="Gene3D" id="1.10.150.280">
    <property type="entry name" value="AF1531-like domain"/>
    <property type="match status" value="1"/>
</dbReference>
<dbReference type="SMART" id="SM00278">
    <property type="entry name" value="HhH1"/>
    <property type="match status" value="2"/>
</dbReference>
<dbReference type="Proteomes" id="UP000297776">
    <property type="component" value="Unassembled WGS sequence"/>
</dbReference>
<dbReference type="OrthoDB" id="9790239at2"/>
<evidence type="ECO:0000256" key="1">
    <source>
        <dbReference type="SAM" id="Phobius"/>
    </source>
</evidence>
<dbReference type="GO" id="GO:0015628">
    <property type="term" value="P:protein secretion by the type II secretion system"/>
    <property type="evidence" value="ECO:0007669"/>
    <property type="project" value="TreeGrafter"/>
</dbReference>
<dbReference type="AlphaFoldDB" id="A0A4Y8LEY7"/>
<dbReference type="InterPro" id="IPR004509">
    <property type="entry name" value="Competence_ComEA_HhH"/>
</dbReference>
<reference evidence="3 4" key="1">
    <citation type="submission" date="2019-03" db="EMBL/GenBank/DDBJ databases">
        <authorList>
            <person name="Yang Y."/>
        </authorList>
    </citation>
    <scope>NUCLEOTIDE SEQUENCE [LARGE SCALE GENOMIC DNA]</scope>
    <source>
        <strain evidence="3 4">ASL-1</strain>
    </source>
</reference>
<feature type="domain" description="Helix-hairpin-helix DNA-binding motif class 1" evidence="2">
    <location>
        <begin position="143"/>
        <end position="162"/>
    </location>
</feature>
<feature type="domain" description="Helix-hairpin-helix DNA-binding motif class 1" evidence="2">
    <location>
        <begin position="173"/>
        <end position="192"/>
    </location>
</feature>
<feature type="transmembrane region" description="Helical" evidence="1">
    <location>
        <begin position="12"/>
        <end position="29"/>
    </location>
</feature>
<comment type="caution">
    <text evidence="3">The sequence shown here is derived from an EMBL/GenBank/DDBJ whole genome shotgun (WGS) entry which is preliminary data.</text>
</comment>
<dbReference type="GO" id="GO:0003677">
    <property type="term" value="F:DNA binding"/>
    <property type="evidence" value="ECO:0007669"/>
    <property type="project" value="InterPro"/>
</dbReference>
<dbReference type="EMBL" id="SORX01000005">
    <property type="protein sequence ID" value="TFE01089.1"/>
    <property type="molecule type" value="Genomic_DNA"/>
</dbReference>
<gene>
    <name evidence="3" type="ORF">E2626_10535</name>
</gene>
<accession>A0A4Y8LEY7</accession>
<evidence type="ECO:0000313" key="4">
    <source>
        <dbReference type="Proteomes" id="UP000297776"/>
    </source>
</evidence>
<dbReference type="RefSeq" id="WP_134381710.1">
    <property type="nucleotide sequence ID" value="NZ_SORX01000005.1"/>
</dbReference>
<sequence>MKLWVKNYQKYLLFIIPLVLLSSFFFFNHSTKSSIPVSNPLTENPAQTTDSTTLIENKSQSIFVDIKGEILNEGVYEMEEGDRVIDLVAKAGGELSGADMTAVNKAQKLQDEMVIMIPPETSGQPLEEHADTGKININNASPAELESIPGIGPSKAAAIVNYREENGYFTSIEEIMNISGIGEKTFDKLKESISTY</sequence>
<dbReference type="InterPro" id="IPR010994">
    <property type="entry name" value="RuvA_2-like"/>
</dbReference>
<dbReference type="Pfam" id="PF10531">
    <property type="entry name" value="SLBB"/>
    <property type="match status" value="1"/>
</dbReference>
<dbReference type="GO" id="GO:0006281">
    <property type="term" value="P:DNA repair"/>
    <property type="evidence" value="ECO:0007669"/>
    <property type="project" value="InterPro"/>
</dbReference>
<evidence type="ECO:0000313" key="3">
    <source>
        <dbReference type="EMBL" id="TFE01089.1"/>
    </source>
</evidence>
<proteinExistence type="predicted"/>
<protein>
    <recommendedName>
        <fullName evidence="2">Helix-hairpin-helix DNA-binding motif class 1 domain-containing protein</fullName>
    </recommendedName>
</protein>